<name>A0A927CY24_9BACI</name>
<dbReference type="SFLD" id="SFLDS00003">
    <property type="entry name" value="Haloacid_Dehalogenase"/>
    <property type="match status" value="1"/>
</dbReference>
<dbReference type="PROSITE" id="PS00154">
    <property type="entry name" value="ATPASE_E1_E2"/>
    <property type="match status" value="1"/>
</dbReference>
<feature type="transmembrane region" description="Helical" evidence="14">
    <location>
        <begin position="96"/>
        <end position="114"/>
    </location>
</feature>
<dbReference type="GO" id="GO:0005524">
    <property type="term" value="F:ATP binding"/>
    <property type="evidence" value="ECO:0007669"/>
    <property type="project" value="UniProtKB-KW"/>
</dbReference>
<dbReference type="InterPro" id="IPR050510">
    <property type="entry name" value="Cation_transp_ATPase_P-type"/>
</dbReference>
<dbReference type="Pfam" id="PF00122">
    <property type="entry name" value="E1-E2_ATPase"/>
    <property type="match status" value="1"/>
</dbReference>
<feature type="domain" description="Cation-transporting P-type ATPase N-terminal" evidence="15">
    <location>
        <begin position="21"/>
        <end position="94"/>
    </location>
</feature>
<evidence type="ECO:0000256" key="12">
    <source>
        <dbReference type="ARBA" id="ARBA00023065"/>
    </source>
</evidence>
<dbReference type="Gene3D" id="3.40.1110.10">
    <property type="entry name" value="Calcium-transporting ATPase, cytoplasmic domain N"/>
    <property type="match status" value="1"/>
</dbReference>
<dbReference type="GO" id="GO:0016887">
    <property type="term" value="F:ATP hydrolysis activity"/>
    <property type="evidence" value="ECO:0007669"/>
    <property type="project" value="InterPro"/>
</dbReference>
<keyword evidence="5" id="KW-0597">Phosphoprotein</keyword>
<dbReference type="PANTHER" id="PTHR43294">
    <property type="entry name" value="SODIUM/POTASSIUM-TRANSPORTING ATPASE SUBUNIT ALPHA"/>
    <property type="match status" value="1"/>
</dbReference>
<dbReference type="AlphaFoldDB" id="A0A927CY24"/>
<dbReference type="RefSeq" id="WP_190998335.1">
    <property type="nucleotide sequence ID" value="NZ_JACXSI010000023.1"/>
</dbReference>
<feature type="transmembrane region" description="Helical" evidence="14">
    <location>
        <begin position="839"/>
        <end position="859"/>
    </location>
</feature>
<protein>
    <submittedName>
        <fullName evidence="16">Cation-transporting P-type ATPase</fullName>
    </submittedName>
</protein>
<evidence type="ECO:0000256" key="1">
    <source>
        <dbReference type="ARBA" id="ARBA00004651"/>
    </source>
</evidence>
<dbReference type="Gene3D" id="3.40.50.1000">
    <property type="entry name" value="HAD superfamily/HAD-like"/>
    <property type="match status" value="1"/>
</dbReference>
<dbReference type="PRINTS" id="PR00119">
    <property type="entry name" value="CATATPASE"/>
</dbReference>
<comment type="subcellular location">
    <subcellularLocation>
        <location evidence="1">Cell membrane</location>
        <topology evidence="1">Multi-pass membrane protein</topology>
    </subcellularLocation>
</comment>
<dbReference type="Pfam" id="PF13246">
    <property type="entry name" value="Cation_ATPase"/>
    <property type="match status" value="1"/>
</dbReference>
<dbReference type="PANTHER" id="PTHR43294:SF21">
    <property type="entry name" value="CATION TRANSPORTING ATPASE"/>
    <property type="match status" value="1"/>
</dbReference>
<keyword evidence="6 14" id="KW-0812">Transmembrane</keyword>
<evidence type="ECO:0000313" key="17">
    <source>
        <dbReference type="Proteomes" id="UP000602076"/>
    </source>
</evidence>
<evidence type="ECO:0000256" key="8">
    <source>
        <dbReference type="ARBA" id="ARBA00022840"/>
    </source>
</evidence>
<dbReference type="InterPro" id="IPR008250">
    <property type="entry name" value="ATPase_P-typ_transduc_dom_A_sf"/>
</dbReference>
<dbReference type="InterPro" id="IPR004014">
    <property type="entry name" value="ATPase_P-typ_cation-transptr_N"/>
</dbReference>
<feature type="transmembrane region" description="Helical" evidence="14">
    <location>
        <begin position="288"/>
        <end position="315"/>
    </location>
</feature>
<dbReference type="InterPro" id="IPR001757">
    <property type="entry name" value="P_typ_ATPase"/>
</dbReference>
<keyword evidence="9" id="KW-0460">Magnesium</keyword>
<dbReference type="SFLD" id="SFLDG00002">
    <property type="entry name" value="C1.7:_P-type_atpase_like"/>
    <property type="match status" value="1"/>
</dbReference>
<keyword evidence="7" id="KW-0547">Nucleotide-binding</keyword>
<evidence type="ECO:0000313" key="16">
    <source>
        <dbReference type="EMBL" id="MBD3108807.1"/>
    </source>
</evidence>
<reference evidence="16" key="1">
    <citation type="submission" date="2020-09" db="EMBL/GenBank/DDBJ databases">
        <title>Bacillus faecalis sp. nov., a moderately halophilic bacterium isolated from cow faeces.</title>
        <authorList>
            <person name="Jiang L."/>
            <person name="Lee J."/>
        </authorList>
    </citation>
    <scope>NUCLEOTIDE SEQUENCE</scope>
    <source>
        <strain evidence="16">AGMB 02131</strain>
    </source>
</reference>
<evidence type="ECO:0000256" key="5">
    <source>
        <dbReference type="ARBA" id="ARBA00022553"/>
    </source>
</evidence>
<dbReference type="GO" id="GO:0005886">
    <property type="term" value="C:plasma membrane"/>
    <property type="evidence" value="ECO:0007669"/>
    <property type="project" value="UniProtKB-SubCell"/>
</dbReference>
<dbReference type="SUPFAM" id="SSF81665">
    <property type="entry name" value="Calcium ATPase, transmembrane domain M"/>
    <property type="match status" value="1"/>
</dbReference>
<comment type="caution">
    <text evidence="16">The sequence shown here is derived from an EMBL/GenBank/DDBJ whole genome shotgun (WGS) entry which is preliminary data.</text>
</comment>
<keyword evidence="4" id="KW-1003">Cell membrane</keyword>
<dbReference type="FunFam" id="2.70.150.10:FF:000160">
    <property type="entry name" value="Sarcoplasmic/endoplasmic reticulum calcium ATPase 1"/>
    <property type="match status" value="1"/>
</dbReference>
<dbReference type="SUPFAM" id="SSF81660">
    <property type="entry name" value="Metal cation-transporting ATPase, ATP-binding domain N"/>
    <property type="match status" value="1"/>
</dbReference>
<dbReference type="InterPro" id="IPR023298">
    <property type="entry name" value="ATPase_P-typ_TM_dom_sf"/>
</dbReference>
<evidence type="ECO:0000256" key="4">
    <source>
        <dbReference type="ARBA" id="ARBA00022475"/>
    </source>
</evidence>
<dbReference type="InterPro" id="IPR059000">
    <property type="entry name" value="ATPase_P-type_domA"/>
</dbReference>
<dbReference type="PRINTS" id="PR00121">
    <property type="entry name" value="NAKATPASE"/>
</dbReference>
<keyword evidence="10" id="KW-1278">Translocase</keyword>
<dbReference type="Proteomes" id="UP000602076">
    <property type="component" value="Unassembled WGS sequence"/>
</dbReference>
<dbReference type="NCBIfam" id="TIGR01494">
    <property type="entry name" value="ATPase_P-type"/>
    <property type="match status" value="2"/>
</dbReference>
<evidence type="ECO:0000256" key="11">
    <source>
        <dbReference type="ARBA" id="ARBA00022989"/>
    </source>
</evidence>
<evidence type="ECO:0000259" key="15">
    <source>
        <dbReference type="SMART" id="SM00831"/>
    </source>
</evidence>
<dbReference type="GO" id="GO:0019829">
    <property type="term" value="F:ATPase-coupled monoatomic cation transmembrane transporter activity"/>
    <property type="evidence" value="ECO:0007669"/>
    <property type="project" value="TreeGrafter"/>
</dbReference>
<keyword evidence="8" id="KW-0067">ATP-binding</keyword>
<keyword evidence="3" id="KW-0813">Transport</keyword>
<dbReference type="SUPFAM" id="SSF81653">
    <property type="entry name" value="Calcium ATPase, transduction domain A"/>
    <property type="match status" value="1"/>
</dbReference>
<evidence type="ECO:0000256" key="2">
    <source>
        <dbReference type="ARBA" id="ARBA00005675"/>
    </source>
</evidence>
<feature type="transmembrane region" description="Helical" evidence="14">
    <location>
        <begin position="70"/>
        <end position="90"/>
    </location>
</feature>
<evidence type="ECO:0000256" key="6">
    <source>
        <dbReference type="ARBA" id="ARBA00022692"/>
    </source>
</evidence>
<evidence type="ECO:0000256" key="14">
    <source>
        <dbReference type="SAM" id="Phobius"/>
    </source>
</evidence>
<keyword evidence="17" id="KW-1185">Reference proteome</keyword>
<feature type="transmembrane region" description="Helical" evidence="14">
    <location>
        <begin position="791"/>
        <end position="813"/>
    </location>
</feature>
<organism evidence="16 17">
    <name type="scientific">Peribacillus faecalis</name>
    <dbReference type="NCBI Taxonomy" id="2772559"/>
    <lineage>
        <taxon>Bacteria</taxon>
        <taxon>Bacillati</taxon>
        <taxon>Bacillota</taxon>
        <taxon>Bacilli</taxon>
        <taxon>Bacillales</taxon>
        <taxon>Bacillaceae</taxon>
        <taxon>Peribacillus</taxon>
    </lineage>
</organism>
<evidence type="ECO:0000256" key="3">
    <source>
        <dbReference type="ARBA" id="ARBA00022448"/>
    </source>
</evidence>
<gene>
    <name evidence="16" type="ORF">IEO70_10550</name>
</gene>
<dbReference type="InterPro" id="IPR036412">
    <property type="entry name" value="HAD-like_sf"/>
</dbReference>
<dbReference type="InterPro" id="IPR023299">
    <property type="entry name" value="ATPase_P-typ_cyto_dom_N"/>
</dbReference>
<comment type="similarity">
    <text evidence="2">Belongs to the cation transport ATPase (P-type) (TC 3.A.3) family. Type IIA subfamily.</text>
</comment>
<proteinExistence type="inferred from homology"/>
<evidence type="ECO:0000256" key="10">
    <source>
        <dbReference type="ARBA" id="ARBA00022967"/>
    </source>
</evidence>
<evidence type="ECO:0000256" key="9">
    <source>
        <dbReference type="ARBA" id="ARBA00022842"/>
    </source>
</evidence>
<keyword evidence="13 14" id="KW-0472">Membrane</keyword>
<dbReference type="InterPro" id="IPR023214">
    <property type="entry name" value="HAD_sf"/>
</dbReference>
<feature type="transmembrane region" description="Helical" evidence="14">
    <location>
        <begin position="879"/>
        <end position="899"/>
    </location>
</feature>
<dbReference type="Pfam" id="PF00690">
    <property type="entry name" value="Cation_ATPase_N"/>
    <property type="match status" value="1"/>
</dbReference>
<dbReference type="SMART" id="SM00831">
    <property type="entry name" value="Cation_ATPase_N"/>
    <property type="match status" value="1"/>
</dbReference>
<dbReference type="SFLD" id="SFLDF00027">
    <property type="entry name" value="p-type_atpase"/>
    <property type="match status" value="1"/>
</dbReference>
<dbReference type="EMBL" id="JACXSI010000023">
    <property type="protein sequence ID" value="MBD3108807.1"/>
    <property type="molecule type" value="Genomic_DNA"/>
</dbReference>
<evidence type="ECO:0000256" key="7">
    <source>
        <dbReference type="ARBA" id="ARBA00022741"/>
    </source>
</evidence>
<dbReference type="SUPFAM" id="SSF56784">
    <property type="entry name" value="HAD-like"/>
    <property type="match status" value="1"/>
</dbReference>
<keyword evidence="11 14" id="KW-1133">Transmembrane helix</keyword>
<feature type="transmembrane region" description="Helical" evidence="14">
    <location>
        <begin position="262"/>
        <end position="282"/>
    </location>
</feature>
<dbReference type="InterPro" id="IPR006068">
    <property type="entry name" value="ATPase_P-typ_cation-transptr_C"/>
</dbReference>
<evidence type="ECO:0000256" key="13">
    <source>
        <dbReference type="ARBA" id="ARBA00023136"/>
    </source>
</evidence>
<feature type="transmembrane region" description="Helical" evidence="14">
    <location>
        <begin position="911"/>
        <end position="930"/>
    </location>
</feature>
<dbReference type="Gene3D" id="2.70.150.10">
    <property type="entry name" value="Calcium-transporting ATPase, cytoplasmic transduction domain A"/>
    <property type="match status" value="1"/>
</dbReference>
<dbReference type="InterPro" id="IPR044492">
    <property type="entry name" value="P_typ_ATPase_HD_dom"/>
</dbReference>
<accession>A0A927CY24</accession>
<sequence>MSISQLHIQNHDATESEGSLHISELEAKDVYTYLKTSEKGLSEEESTIRLNQYGENTVKTKRSFLPWKSFAKNFVNLMAIMLWVASFLALISGTPILSYVIWAIILINAVFSFVQESKADKAMQALSKMIPNNVKVFREGNLSISMAEKLVPGDVVSLSAGDKVPADIRIVAADGLSVDNSMLTGESVPVDRDALAVHDRNSNLLDKTNLLFAGTSISSGTGKGVVFATGKDSQIGNLTKTTTEIVKRKSTLEIQIQRITKILVTIAIIVGILSFLISLFLTEVHISVALIFAIGIIVANIPEGLMPTVSLSLALSAQRMAQKNALIRKQSAIETLSATSVICTDKTGTLTQNAMFAKKIWTADGIVDISGEGYGIAGQVKGITDSNRDTLENLFTAVSVCSDTEIHVSQEDNSKWRVIGNPTEAAILIAANKYGINAKERKEQFEVLEEIPFSSDIKQMSVLAVNRTHPLIETGQVIQFTKGDPLKMIELCSFIYKDGKPVEATAKMKQHMREFNDQMANEGYRLLAISYADRKEQRKASTQGLTLLGLAVMYDPPKAGVQEAIQDCYRAGIKVSVVTGDYSLTAAAIARQIGIIKDKYVTVSGEEVEKMSREELADKINTDLPVIFARTKPKHKLKIVETYQSLGHVVASTGDGINDVLALRKADIGIAMGKNGSDAAIESSDVVLLDDNFVTIVEAVKEGRAIYKNIQKFISYILASNVPEVIPFLAMGLLDIPLALTVLLILAIDLGTDLIPAISLGKELPDEDILDEPPREQNSNILNRKVLFRSYSFLGIIEACLLFAMFFFTWHHFGYTLGDMRALSASIENGTAASDVMYVYSYAITLGFGAVIAAQIGNVLECRSDRIPVYKSFRKKNNLMIAGVIAEVALFLLIAYVPFFNLLFETTAIKLQHLALLLVCPLILITLEEIRKWIAGRMRMSQK</sequence>
<dbReference type="Pfam" id="PF00689">
    <property type="entry name" value="Cation_ATPase_C"/>
    <property type="match status" value="1"/>
</dbReference>
<dbReference type="InterPro" id="IPR018303">
    <property type="entry name" value="ATPase_P-typ_P_site"/>
</dbReference>
<dbReference type="Gene3D" id="1.20.1110.10">
    <property type="entry name" value="Calcium-transporting ATPase, transmembrane domain"/>
    <property type="match status" value="1"/>
</dbReference>
<dbReference type="GO" id="GO:1902600">
    <property type="term" value="P:proton transmembrane transport"/>
    <property type="evidence" value="ECO:0007669"/>
    <property type="project" value="TreeGrafter"/>
</dbReference>
<keyword evidence="12" id="KW-0406">Ion transport</keyword>